<gene>
    <name evidence="3" type="primary">LOC103674013</name>
</gene>
<accession>A0A384D201</accession>
<dbReference type="GeneID" id="103674013"/>
<dbReference type="AlphaFoldDB" id="A0A384D201"/>
<proteinExistence type="predicted"/>
<evidence type="ECO:0000256" key="1">
    <source>
        <dbReference type="SAM" id="MobiDB-lite"/>
    </source>
</evidence>
<name>A0A384D201_URSMA</name>
<dbReference type="KEGG" id="umr:103674013"/>
<keyword evidence="2" id="KW-1185">Reference proteome</keyword>
<dbReference type="RefSeq" id="XP_008701093.1">
    <property type="nucleotide sequence ID" value="XM_008702871.2"/>
</dbReference>
<protein>
    <submittedName>
        <fullName evidence="3">Uncharacterized protein LOC103674013 isoform X2</fullName>
    </submittedName>
</protein>
<dbReference type="Proteomes" id="UP000261680">
    <property type="component" value="Unplaced"/>
</dbReference>
<organism evidence="2 3">
    <name type="scientific">Ursus maritimus</name>
    <name type="common">Polar bear</name>
    <name type="synonym">Thalarctos maritimus</name>
    <dbReference type="NCBI Taxonomy" id="29073"/>
    <lineage>
        <taxon>Eukaryota</taxon>
        <taxon>Metazoa</taxon>
        <taxon>Chordata</taxon>
        <taxon>Craniata</taxon>
        <taxon>Vertebrata</taxon>
        <taxon>Euteleostomi</taxon>
        <taxon>Mammalia</taxon>
        <taxon>Eutheria</taxon>
        <taxon>Laurasiatheria</taxon>
        <taxon>Carnivora</taxon>
        <taxon>Caniformia</taxon>
        <taxon>Ursidae</taxon>
        <taxon>Ursus</taxon>
    </lineage>
</organism>
<reference evidence="3" key="1">
    <citation type="submission" date="2025-08" db="UniProtKB">
        <authorList>
            <consortium name="RefSeq"/>
        </authorList>
    </citation>
    <scope>IDENTIFICATION</scope>
    <source>
        <tissue evidence="3">Whole blood</tissue>
    </source>
</reference>
<feature type="region of interest" description="Disordered" evidence="1">
    <location>
        <begin position="1"/>
        <end position="28"/>
    </location>
</feature>
<evidence type="ECO:0000313" key="2">
    <source>
        <dbReference type="Proteomes" id="UP000261680"/>
    </source>
</evidence>
<evidence type="ECO:0000313" key="3">
    <source>
        <dbReference type="RefSeq" id="XP_008701093.1"/>
    </source>
</evidence>
<sequence>MRRGLPCETDLSSPAGADLGDQGGRSRSLPHPRRLLFGLVLGDTSLFSGFPCKWLALCRPSQTRLHPGGTPGRWRPPDQLRGACARPCPDGRGPRECYDFNTSESHHSTRTALGRMDTFITLSLQVHEHETVHFCICDAFGAKRQKDIEEKRLLMSKFTKVPGSKISIQTSAAFLYVSNEHSNNKTEENYSIQTALKRIKYLGVSLTERL</sequence>